<dbReference type="InterPro" id="IPR050107">
    <property type="entry name" value="ABC_carbohydrate_import_ATPase"/>
</dbReference>
<dbReference type="PANTHER" id="PTHR43790:SF8">
    <property type="entry name" value="SUGAR ABC TRANSPORTER ATP-BINDING PROTEIN"/>
    <property type="match status" value="1"/>
</dbReference>
<dbReference type="PROSITE" id="PS00211">
    <property type="entry name" value="ABC_TRANSPORTER_1"/>
    <property type="match status" value="1"/>
</dbReference>
<reference evidence="5" key="1">
    <citation type="journal article" date="2019" name="Int. J. Syst. Evol. Microbiol.">
        <title>The Global Catalogue of Microorganisms (GCM) 10K type strain sequencing project: providing services to taxonomists for standard genome sequencing and annotation.</title>
        <authorList>
            <consortium name="The Broad Institute Genomics Platform"/>
            <consortium name="The Broad Institute Genome Sequencing Center for Infectious Disease"/>
            <person name="Wu L."/>
            <person name="Ma J."/>
        </authorList>
    </citation>
    <scope>NUCLEOTIDE SEQUENCE [LARGE SCALE GENOMIC DNA]</scope>
    <source>
        <strain evidence="5">CGMCC 1.19062</strain>
    </source>
</reference>
<dbReference type="EMBL" id="JBHUIP010000003">
    <property type="protein sequence ID" value="MFD2261977.1"/>
    <property type="molecule type" value="Genomic_DNA"/>
</dbReference>
<keyword evidence="1" id="KW-0547">Nucleotide-binding</keyword>
<dbReference type="SMART" id="SM00382">
    <property type="entry name" value="AAA"/>
    <property type="match status" value="1"/>
</dbReference>
<evidence type="ECO:0000256" key="2">
    <source>
        <dbReference type="ARBA" id="ARBA00022840"/>
    </source>
</evidence>
<dbReference type="InterPro" id="IPR027417">
    <property type="entry name" value="P-loop_NTPase"/>
</dbReference>
<dbReference type="InterPro" id="IPR017871">
    <property type="entry name" value="ABC_transporter-like_CS"/>
</dbReference>
<evidence type="ECO:0000259" key="3">
    <source>
        <dbReference type="PROSITE" id="PS50893"/>
    </source>
</evidence>
<dbReference type="SUPFAM" id="SSF52540">
    <property type="entry name" value="P-loop containing nucleoside triphosphate hydrolases"/>
    <property type="match status" value="1"/>
</dbReference>
<keyword evidence="2 4" id="KW-0067">ATP-binding</keyword>
<protein>
    <submittedName>
        <fullName evidence="4">ATP-binding cassette domain-containing protein</fullName>
    </submittedName>
</protein>
<organism evidence="4 5">
    <name type="scientific">Lacibacterium aquatile</name>
    <dbReference type="NCBI Taxonomy" id="1168082"/>
    <lineage>
        <taxon>Bacteria</taxon>
        <taxon>Pseudomonadati</taxon>
        <taxon>Pseudomonadota</taxon>
        <taxon>Alphaproteobacteria</taxon>
        <taxon>Rhodospirillales</taxon>
        <taxon>Rhodospirillaceae</taxon>
    </lineage>
</organism>
<dbReference type="CDD" id="cd03216">
    <property type="entry name" value="ABC_Carb_Monos_I"/>
    <property type="match status" value="1"/>
</dbReference>
<evidence type="ECO:0000313" key="4">
    <source>
        <dbReference type="EMBL" id="MFD2261977.1"/>
    </source>
</evidence>
<dbReference type="Gene3D" id="3.40.50.300">
    <property type="entry name" value="P-loop containing nucleotide triphosphate hydrolases"/>
    <property type="match status" value="1"/>
</dbReference>
<gene>
    <name evidence="4" type="ORF">ACFSM5_03695</name>
</gene>
<dbReference type="InterPro" id="IPR003593">
    <property type="entry name" value="AAA+_ATPase"/>
</dbReference>
<sequence length="267" mass="28755">MSDIPLIELRGASKTFGNVLALKDINMSVKAGEVLALLGDNGAGKSTLIKMLSGVHRPSTGEILVDGKAVDFSSPRHALDAGIATVFQDLAMVPLMSITRNFFMGREPSKGRGLFKRFDVAFANKVAKEEMQKIGIDVRDPTQAVGTLSGGERQCVAIARAVYFGAKVLILDEPTSALGVKQASMVLRYIAQARARGLGVIFITHNVHHAYPIADKFTLLNRGRSLGNFAKSDVSREQVLEMMAGGKELAALTAELEEFSRADATRH</sequence>
<evidence type="ECO:0000313" key="5">
    <source>
        <dbReference type="Proteomes" id="UP001597295"/>
    </source>
</evidence>
<comment type="caution">
    <text evidence="4">The sequence shown here is derived from an EMBL/GenBank/DDBJ whole genome shotgun (WGS) entry which is preliminary data.</text>
</comment>
<evidence type="ECO:0000256" key="1">
    <source>
        <dbReference type="ARBA" id="ARBA00022741"/>
    </source>
</evidence>
<name>A0ABW5DLH5_9PROT</name>
<dbReference type="Pfam" id="PF00005">
    <property type="entry name" value="ABC_tran"/>
    <property type="match status" value="1"/>
</dbReference>
<dbReference type="Proteomes" id="UP001597295">
    <property type="component" value="Unassembled WGS sequence"/>
</dbReference>
<dbReference type="PROSITE" id="PS50893">
    <property type="entry name" value="ABC_TRANSPORTER_2"/>
    <property type="match status" value="1"/>
</dbReference>
<feature type="domain" description="ABC transporter" evidence="3">
    <location>
        <begin position="7"/>
        <end position="247"/>
    </location>
</feature>
<keyword evidence="5" id="KW-1185">Reference proteome</keyword>
<dbReference type="InterPro" id="IPR003439">
    <property type="entry name" value="ABC_transporter-like_ATP-bd"/>
</dbReference>
<proteinExistence type="predicted"/>
<dbReference type="PANTHER" id="PTHR43790">
    <property type="entry name" value="CARBOHYDRATE TRANSPORT ATP-BINDING PROTEIN MG119-RELATED"/>
    <property type="match status" value="1"/>
</dbReference>
<accession>A0ABW5DLH5</accession>
<dbReference type="GO" id="GO:0005524">
    <property type="term" value="F:ATP binding"/>
    <property type="evidence" value="ECO:0007669"/>
    <property type="project" value="UniProtKB-KW"/>
</dbReference>
<dbReference type="RefSeq" id="WP_379874887.1">
    <property type="nucleotide sequence ID" value="NZ_JBHUIP010000003.1"/>
</dbReference>